<feature type="domain" description="AB hydrolase-1" evidence="1">
    <location>
        <begin position="7"/>
        <end position="226"/>
    </location>
</feature>
<protein>
    <submittedName>
        <fullName evidence="2">Alpha/beta hydrolase</fullName>
    </submittedName>
</protein>
<keyword evidence="2" id="KW-0378">Hydrolase</keyword>
<evidence type="ECO:0000313" key="2">
    <source>
        <dbReference type="EMBL" id="TGG93448.1"/>
    </source>
</evidence>
<dbReference type="InterPro" id="IPR029058">
    <property type="entry name" value="AB_hydrolase_fold"/>
</dbReference>
<dbReference type="Gene3D" id="3.40.50.1820">
    <property type="entry name" value="alpha/beta hydrolase"/>
    <property type="match status" value="1"/>
</dbReference>
<dbReference type="Pfam" id="PF12697">
    <property type="entry name" value="Abhydrolase_6"/>
    <property type="match status" value="1"/>
</dbReference>
<evidence type="ECO:0000259" key="1">
    <source>
        <dbReference type="Pfam" id="PF12697"/>
    </source>
</evidence>
<gene>
    <name evidence="2" type="ORF">E4656_10395</name>
</gene>
<organism evidence="2 3">
    <name type="scientific">Natronospirillum operosum</name>
    <dbReference type="NCBI Taxonomy" id="2759953"/>
    <lineage>
        <taxon>Bacteria</taxon>
        <taxon>Pseudomonadati</taxon>
        <taxon>Pseudomonadota</taxon>
        <taxon>Gammaproteobacteria</taxon>
        <taxon>Oceanospirillales</taxon>
        <taxon>Natronospirillaceae</taxon>
        <taxon>Natronospirillum</taxon>
    </lineage>
</organism>
<dbReference type="Proteomes" id="UP000297475">
    <property type="component" value="Unassembled WGS sequence"/>
</dbReference>
<comment type="caution">
    <text evidence="2">The sequence shown here is derived from an EMBL/GenBank/DDBJ whole genome shotgun (WGS) entry which is preliminary data.</text>
</comment>
<keyword evidence="3" id="KW-1185">Reference proteome</keyword>
<dbReference type="PANTHER" id="PTHR37017">
    <property type="entry name" value="AB HYDROLASE-1 DOMAIN-CONTAINING PROTEIN-RELATED"/>
    <property type="match status" value="1"/>
</dbReference>
<evidence type="ECO:0000313" key="3">
    <source>
        <dbReference type="Proteomes" id="UP000297475"/>
    </source>
</evidence>
<proteinExistence type="predicted"/>
<sequence>MNHRTFILVPGAWMGQWIWAGIEQRLRARGQVVHAMTLPGLESPPLLRYQVSLETHVRHVVDFMKVSNLREVVLVGHGYSGLVVGQAAQRLPDRVCHTVFLEAYVPEEGRSLLELADLDVEAVQRQINDNQGLWPVPSERVLAYETQLTTADHRFLKQRLVGHPGRTVTDPVRLQGPLADLSATYVGRQAPAVIRDWLTLPEPERNWHHIPLAGGHWPMLSTPDQLTSALLSVGCKTAVRALQT</sequence>
<accession>A0A4Z0WFV6</accession>
<name>A0A4Z0WFV6_9GAMM</name>
<dbReference type="AlphaFoldDB" id="A0A4Z0WFV6"/>
<dbReference type="InterPro" id="IPR052897">
    <property type="entry name" value="Sec-Metab_Biosynth_Hydrolase"/>
</dbReference>
<dbReference type="PANTHER" id="PTHR37017:SF11">
    <property type="entry name" value="ESTERASE_LIPASE_THIOESTERASE DOMAIN-CONTAINING PROTEIN"/>
    <property type="match status" value="1"/>
</dbReference>
<dbReference type="InterPro" id="IPR000073">
    <property type="entry name" value="AB_hydrolase_1"/>
</dbReference>
<dbReference type="SUPFAM" id="SSF53474">
    <property type="entry name" value="alpha/beta-Hydrolases"/>
    <property type="match status" value="1"/>
</dbReference>
<dbReference type="RefSeq" id="WP_135483157.1">
    <property type="nucleotide sequence ID" value="NZ_SRMF01000003.1"/>
</dbReference>
<dbReference type="EMBL" id="SRMF01000003">
    <property type="protein sequence ID" value="TGG93448.1"/>
    <property type="molecule type" value="Genomic_DNA"/>
</dbReference>
<dbReference type="OrthoDB" id="9773549at2"/>
<dbReference type="GO" id="GO:0016787">
    <property type="term" value="F:hydrolase activity"/>
    <property type="evidence" value="ECO:0007669"/>
    <property type="project" value="UniProtKB-KW"/>
</dbReference>
<reference evidence="2 3" key="1">
    <citation type="submission" date="2019-04" db="EMBL/GenBank/DDBJ databases">
        <title>Natronospirillum operosus gen. nov., sp. nov., a haloalkaliphilic satellite isolated from decaying biomass of laboratory culture of cyanobacterium Geitlerinema sp. and proposal of Natronospirillaceae fam. nov. and Saccharospirillaceae fam. nov.</title>
        <authorList>
            <person name="Kevbrin V."/>
            <person name="Boltyanskaya Y."/>
            <person name="Koziaeva V."/>
            <person name="Grouzdev D.S."/>
            <person name="Park M."/>
            <person name="Cho J."/>
        </authorList>
    </citation>
    <scope>NUCLEOTIDE SEQUENCE [LARGE SCALE GENOMIC DNA]</scope>
    <source>
        <strain evidence="2 3">G-116</strain>
    </source>
</reference>